<dbReference type="PANTHER" id="PTHR23407:SF1">
    <property type="entry name" value="5-FORMYLTETRAHYDROFOLATE CYCLO-LIGASE"/>
    <property type="match status" value="1"/>
</dbReference>
<proteinExistence type="inferred from homology"/>
<dbReference type="EMBL" id="SMAD01000001">
    <property type="protein sequence ID" value="TCS89874.1"/>
    <property type="molecule type" value="Genomic_DNA"/>
</dbReference>
<evidence type="ECO:0000256" key="4">
    <source>
        <dbReference type="PIRSR" id="PIRSR006806-1"/>
    </source>
</evidence>
<dbReference type="InterPro" id="IPR037171">
    <property type="entry name" value="NagB/RpiA_transferase-like"/>
</dbReference>
<organism evidence="6 7">
    <name type="scientific">Anseongella ginsenosidimutans</name>
    <dbReference type="NCBI Taxonomy" id="496056"/>
    <lineage>
        <taxon>Bacteria</taxon>
        <taxon>Pseudomonadati</taxon>
        <taxon>Bacteroidota</taxon>
        <taxon>Sphingobacteriia</taxon>
        <taxon>Sphingobacteriales</taxon>
        <taxon>Sphingobacteriaceae</taxon>
        <taxon>Anseongella</taxon>
    </lineage>
</organism>
<keyword evidence="7" id="KW-1185">Reference proteome</keyword>
<feature type="binding site" evidence="4">
    <location>
        <position position="51"/>
    </location>
    <ligand>
        <name>substrate</name>
    </ligand>
</feature>
<accession>A0A4R3KXB3</accession>
<sequence length="192" mass="22107">MAALEKHILRKEYLEKRLNLPANELSKRNEAILKHFCRIDFREVRYLHSYLPIREKNEVDTMLLIDWLKENLPEIRIVVPKSDFNTNIMSHYALGEIELRVGRFGIPEPVSGEEVAIKSIDMAIVPLLAVDKRGHRVGYGRGFYDRFLIECRPDVQTIGVSFFDPLEEIADTGLQDVPLKKCITPSGIIEFA</sequence>
<evidence type="ECO:0000256" key="3">
    <source>
        <dbReference type="ARBA" id="ARBA00022840"/>
    </source>
</evidence>
<dbReference type="NCBIfam" id="TIGR02727">
    <property type="entry name" value="MTHFS_bact"/>
    <property type="match status" value="1"/>
</dbReference>
<dbReference type="PIRSF" id="PIRSF006806">
    <property type="entry name" value="FTHF_cligase"/>
    <property type="match status" value="1"/>
</dbReference>
<keyword evidence="6" id="KW-0436">Ligase</keyword>
<dbReference type="InterPro" id="IPR002698">
    <property type="entry name" value="FTHF_cligase"/>
</dbReference>
<comment type="cofactor">
    <cofactor evidence="5">
        <name>Mg(2+)</name>
        <dbReference type="ChEBI" id="CHEBI:18420"/>
    </cofactor>
</comment>
<keyword evidence="5" id="KW-0460">Magnesium</keyword>
<dbReference type="RefSeq" id="WP_132127354.1">
    <property type="nucleotide sequence ID" value="NZ_CP042432.1"/>
</dbReference>
<keyword evidence="5" id="KW-0479">Metal-binding</keyword>
<dbReference type="EC" id="6.3.3.2" evidence="5"/>
<dbReference type="AlphaFoldDB" id="A0A4R3KXB3"/>
<dbReference type="GO" id="GO:0046872">
    <property type="term" value="F:metal ion binding"/>
    <property type="evidence" value="ECO:0007669"/>
    <property type="project" value="UniProtKB-KW"/>
</dbReference>
<name>A0A4R3KXB3_9SPHI</name>
<comment type="caution">
    <text evidence="6">The sequence shown here is derived from an EMBL/GenBank/DDBJ whole genome shotgun (WGS) entry which is preliminary data.</text>
</comment>
<dbReference type="Proteomes" id="UP000295807">
    <property type="component" value="Unassembled WGS sequence"/>
</dbReference>
<dbReference type="Pfam" id="PF01812">
    <property type="entry name" value="5-FTHF_cyc-lig"/>
    <property type="match status" value="1"/>
</dbReference>
<protein>
    <recommendedName>
        <fullName evidence="5">5-formyltetrahydrofolate cyclo-ligase</fullName>
        <ecNumber evidence="5">6.3.3.2</ecNumber>
    </recommendedName>
</protein>
<comment type="similarity">
    <text evidence="1 5">Belongs to the 5-formyltetrahydrofolate cyclo-ligase family.</text>
</comment>
<dbReference type="GO" id="GO:0009396">
    <property type="term" value="P:folic acid-containing compound biosynthetic process"/>
    <property type="evidence" value="ECO:0007669"/>
    <property type="project" value="TreeGrafter"/>
</dbReference>
<dbReference type="Gene3D" id="3.40.50.10420">
    <property type="entry name" value="NagB/RpiA/CoA transferase-like"/>
    <property type="match status" value="1"/>
</dbReference>
<reference evidence="6 7" key="1">
    <citation type="submission" date="2019-03" db="EMBL/GenBank/DDBJ databases">
        <title>Genomic Encyclopedia of Type Strains, Phase IV (KMG-IV): sequencing the most valuable type-strain genomes for metagenomic binning, comparative biology and taxonomic classification.</title>
        <authorList>
            <person name="Goeker M."/>
        </authorList>
    </citation>
    <scope>NUCLEOTIDE SEQUENCE [LARGE SCALE GENOMIC DNA]</scope>
    <source>
        <strain evidence="6 7">DSM 21100</strain>
    </source>
</reference>
<keyword evidence="3 4" id="KW-0067">ATP-binding</keyword>
<dbReference type="InterPro" id="IPR024185">
    <property type="entry name" value="FTHF_cligase-like_sf"/>
</dbReference>
<dbReference type="GO" id="GO:0030272">
    <property type="term" value="F:5-formyltetrahydrofolate cyclo-ligase activity"/>
    <property type="evidence" value="ECO:0007669"/>
    <property type="project" value="UniProtKB-EC"/>
</dbReference>
<evidence type="ECO:0000313" key="7">
    <source>
        <dbReference type="Proteomes" id="UP000295807"/>
    </source>
</evidence>
<gene>
    <name evidence="6" type="ORF">EDD80_10171</name>
</gene>
<dbReference type="PANTHER" id="PTHR23407">
    <property type="entry name" value="ATPASE INHIBITOR/5-FORMYLTETRAHYDROFOLATE CYCLO-LIGASE"/>
    <property type="match status" value="1"/>
</dbReference>
<dbReference type="GO" id="GO:0005524">
    <property type="term" value="F:ATP binding"/>
    <property type="evidence" value="ECO:0007669"/>
    <property type="project" value="UniProtKB-KW"/>
</dbReference>
<dbReference type="SUPFAM" id="SSF100950">
    <property type="entry name" value="NagB/RpiA/CoA transferase-like"/>
    <property type="match status" value="1"/>
</dbReference>
<dbReference type="GO" id="GO:0035999">
    <property type="term" value="P:tetrahydrofolate interconversion"/>
    <property type="evidence" value="ECO:0007669"/>
    <property type="project" value="TreeGrafter"/>
</dbReference>
<comment type="catalytic activity">
    <reaction evidence="5">
        <text>(6S)-5-formyl-5,6,7,8-tetrahydrofolate + ATP = (6R)-5,10-methenyltetrahydrofolate + ADP + phosphate</text>
        <dbReference type="Rhea" id="RHEA:10488"/>
        <dbReference type="ChEBI" id="CHEBI:30616"/>
        <dbReference type="ChEBI" id="CHEBI:43474"/>
        <dbReference type="ChEBI" id="CHEBI:57455"/>
        <dbReference type="ChEBI" id="CHEBI:57457"/>
        <dbReference type="ChEBI" id="CHEBI:456216"/>
        <dbReference type="EC" id="6.3.3.2"/>
    </reaction>
</comment>
<keyword evidence="2 4" id="KW-0547">Nucleotide-binding</keyword>
<evidence type="ECO:0000256" key="2">
    <source>
        <dbReference type="ARBA" id="ARBA00022741"/>
    </source>
</evidence>
<feature type="binding site" evidence="4">
    <location>
        <begin position="6"/>
        <end position="10"/>
    </location>
    <ligand>
        <name>ATP</name>
        <dbReference type="ChEBI" id="CHEBI:30616"/>
    </ligand>
</feature>
<evidence type="ECO:0000313" key="6">
    <source>
        <dbReference type="EMBL" id="TCS89874.1"/>
    </source>
</evidence>
<evidence type="ECO:0000256" key="5">
    <source>
        <dbReference type="RuleBase" id="RU361279"/>
    </source>
</evidence>
<evidence type="ECO:0000256" key="1">
    <source>
        <dbReference type="ARBA" id="ARBA00010638"/>
    </source>
</evidence>
<dbReference type="OrthoDB" id="9801938at2"/>
<feature type="binding site" evidence="4">
    <location>
        <begin position="136"/>
        <end position="144"/>
    </location>
    <ligand>
        <name>ATP</name>
        <dbReference type="ChEBI" id="CHEBI:30616"/>
    </ligand>
</feature>
<feature type="binding site" evidence="4">
    <location>
        <position position="58"/>
    </location>
    <ligand>
        <name>substrate</name>
    </ligand>
</feature>